<accession>A0AAV9H5A0</accession>
<comment type="caution">
    <text evidence="2">The sequence shown here is derived from an EMBL/GenBank/DDBJ whole genome shotgun (WGS) entry which is preliminary data.</text>
</comment>
<protein>
    <submittedName>
        <fullName evidence="2">Uncharacterized protein</fullName>
    </submittedName>
</protein>
<reference evidence="2" key="2">
    <citation type="submission" date="2023-05" db="EMBL/GenBank/DDBJ databases">
        <authorList>
            <consortium name="Lawrence Berkeley National Laboratory"/>
            <person name="Steindorff A."/>
            <person name="Hensen N."/>
            <person name="Bonometti L."/>
            <person name="Westerberg I."/>
            <person name="Brannstrom I.O."/>
            <person name="Guillou S."/>
            <person name="Cros-Aarteil S."/>
            <person name="Calhoun S."/>
            <person name="Haridas S."/>
            <person name="Kuo A."/>
            <person name="Mondo S."/>
            <person name="Pangilinan J."/>
            <person name="Riley R."/>
            <person name="Labutti K."/>
            <person name="Andreopoulos B."/>
            <person name="Lipzen A."/>
            <person name="Chen C."/>
            <person name="Yanf M."/>
            <person name="Daum C."/>
            <person name="Ng V."/>
            <person name="Clum A."/>
            <person name="Ohm R."/>
            <person name="Martin F."/>
            <person name="Silar P."/>
            <person name="Natvig D."/>
            <person name="Lalanne C."/>
            <person name="Gautier V."/>
            <person name="Ament-Velasquez S.L."/>
            <person name="Kruys A."/>
            <person name="Hutchinson M.I."/>
            <person name="Powell A.J."/>
            <person name="Barry K."/>
            <person name="Miller A.N."/>
            <person name="Grigoriev I.V."/>
            <person name="Debuchy R."/>
            <person name="Gladieux P."/>
            <person name="Thoren M.H."/>
            <person name="Johannesson H."/>
        </authorList>
    </citation>
    <scope>NUCLEOTIDE SEQUENCE</scope>
    <source>
        <strain evidence="2">PSN243</strain>
    </source>
</reference>
<sequence length="389" mass="44049">MATRLENVTNLSPTWLRQALWPQCNNHCASDQPYLPQGPELLIGGRGERLGRYHQYYTALVKTYAAGAPSEERLLTTHEGLFTAIAQLKANPRATKDEFCRLAFPRDDDEPPHDPVHLAQAVSLVVRVMLMIEPSTMHYLSYRLEKGTLQVRWKADVPFCQYISDLFPAQNDPIPSHARITSKLRATKLKESGVSFQPTHDIRNHLHFDREEYVLEIFHHTAFLKEQLRATKTGGNFSDPCASLAVGALPRQLVLELLHSVQIVLFALDDPESKDSDLLSSLVQSCGLDPDVLNFEFDSIRNFGEEHVPFVYLSARLSDLYREMENPAPRGWLGRVTERRSGARYMMMATLVGVIFAVFLGMLSLAVSSYQTWIAYQAWQHPISPGQSR</sequence>
<keyword evidence="1" id="KW-0812">Transmembrane</keyword>
<dbReference type="Proteomes" id="UP001321760">
    <property type="component" value="Unassembled WGS sequence"/>
</dbReference>
<dbReference type="EMBL" id="MU865917">
    <property type="protein sequence ID" value="KAK4454176.1"/>
    <property type="molecule type" value="Genomic_DNA"/>
</dbReference>
<evidence type="ECO:0000256" key="1">
    <source>
        <dbReference type="SAM" id="Phobius"/>
    </source>
</evidence>
<reference evidence="2" key="1">
    <citation type="journal article" date="2023" name="Mol. Phylogenet. Evol.">
        <title>Genome-scale phylogeny and comparative genomics of the fungal order Sordariales.</title>
        <authorList>
            <person name="Hensen N."/>
            <person name="Bonometti L."/>
            <person name="Westerberg I."/>
            <person name="Brannstrom I.O."/>
            <person name="Guillou S."/>
            <person name="Cros-Aarteil S."/>
            <person name="Calhoun S."/>
            <person name="Haridas S."/>
            <person name="Kuo A."/>
            <person name="Mondo S."/>
            <person name="Pangilinan J."/>
            <person name="Riley R."/>
            <person name="LaButti K."/>
            <person name="Andreopoulos B."/>
            <person name="Lipzen A."/>
            <person name="Chen C."/>
            <person name="Yan M."/>
            <person name="Daum C."/>
            <person name="Ng V."/>
            <person name="Clum A."/>
            <person name="Steindorff A."/>
            <person name="Ohm R.A."/>
            <person name="Martin F."/>
            <person name="Silar P."/>
            <person name="Natvig D.O."/>
            <person name="Lalanne C."/>
            <person name="Gautier V."/>
            <person name="Ament-Velasquez S.L."/>
            <person name="Kruys A."/>
            <person name="Hutchinson M.I."/>
            <person name="Powell A.J."/>
            <person name="Barry K."/>
            <person name="Miller A.N."/>
            <person name="Grigoriev I.V."/>
            <person name="Debuchy R."/>
            <person name="Gladieux P."/>
            <person name="Hiltunen Thoren M."/>
            <person name="Johannesson H."/>
        </authorList>
    </citation>
    <scope>NUCLEOTIDE SEQUENCE</scope>
    <source>
        <strain evidence="2">PSN243</strain>
    </source>
</reference>
<evidence type="ECO:0000313" key="2">
    <source>
        <dbReference type="EMBL" id="KAK4454176.1"/>
    </source>
</evidence>
<keyword evidence="3" id="KW-1185">Reference proteome</keyword>
<gene>
    <name evidence="2" type="ORF">QBC34DRAFT_470967</name>
</gene>
<proteinExistence type="predicted"/>
<feature type="transmembrane region" description="Helical" evidence="1">
    <location>
        <begin position="345"/>
        <end position="367"/>
    </location>
</feature>
<dbReference type="AlphaFoldDB" id="A0AAV9H5A0"/>
<keyword evidence="1" id="KW-0472">Membrane</keyword>
<organism evidence="2 3">
    <name type="scientific">Podospora aff. communis PSN243</name>
    <dbReference type="NCBI Taxonomy" id="3040156"/>
    <lineage>
        <taxon>Eukaryota</taxon>
        <taxon>Fungi</taxon>
        <taxon>Dikarya</taxon>
        <taxon>Ascomycota</taxon>
        <taxon>Pezizomycotina</taxon>
        <taxon>Sordariomycetes</taxon>
        <taxon>Sordariomycetidae</taxon>
        <taxon>Sordariales</taxon>
        <taxon>Podosporaceae</taxon>
        <taxon>Podospora</taxon>
    </lineage>
</organism>
<name>A0AAV9H5A0_9PEZI</name>
<evidence type="ECO:0000313" key="3">
    <source>
        <dbReference type="Proteomes" id="UP001321760"/>
    </source>
</evidence>
<keyword evidence="1" id="KW-1133">Transmembrane helix</keyword>